<sequence length="634" mass="71403">MNRGFGGPFQRKPNQTTSSPNFSANVAHPALNLDQSHPAHLSTNSPPLDLFAPDPSEIPSASVDTHTQTPYPFVERHAHQTIQTLDGLDGFSYQVIGASGESDPWLLRHCKFNDKGFFLSHQVHFRNAGGVPLDEKIPVHFLVTADRLYESSEPSPEYPSSSFTREELNSLVSQECGQRLVVLFFRFVFPTLAVLSRSQFDLAAAGTVPDRSTLQRTPVCLLAAIYASALPFAKFDDYLCLIYAYSPPSTDRLWRMVLALVLQESHTPRLATLQAGILYLHRPVSATEGAVADSVSVWSFVGMLVGIATSLGLQLECKPMGLPAWERRIRRRLWWAMYAEDKWRSLLMGRPPYIRNDEWDVTDLGEEDFSVSDSLRDALQSSSTDGNSSHEVWCAQPFQHFIRLSRIVDELQQSLYALRSAQRLCSDFHATLEIARPLLQKLKEWSEHLPASLRHQTQVFVFRALLRPMVRSAAPPPLYEETHAIPELADQFDDLINQLFEVDEFEPSLAIDLSDGNGSGSAVLQAAESCAAKMLRMVMRTGYGDRAGFWYSWSRIGFATVSNFLILLLVQAPTQDHALRAKRLVDLWRDALRNQKQSSSMVCLGLVRLEATLWAGLSRNYYLPRHVKEILERE</sequence>
<dbReference type="AlphaFoldDB" id="A0A2V5IJH5"/>
<evidence type="ECO:0000256" key="1">
    <source>
        <dbReference type="ARBA" id="ARBA00023015"/>
    </source>
</evidence>
<proteinExistence type="predicted"/>
<dbReference type="EMBL" id="KZ825469">
    <property type="protein sequence ID" value="PYI35442.1"/>
    <property type="molecule type" value="Genomic_DNA"/>
</dbReference>
<protein>
    <submittedName>
        <fullName evidence="6">Fungal-specific transcription factor domain protein</fullName>
    </submittedName>
</protein>
<dbReference type="Proteomes" id="UP000248817">
    <property type="component" value="Unassembled WGS sequence"/>
</dbReference>
<feature type="region of interest" description="Disordered" evidence="4">
    <location>
        <begin position="1"/>
        <end position="28"/>
    </location>
</feature>
<evidence type="ECO:0000256" key="3">
    <source>
        <dbReference type="ARBA" id="ARBA00023242"/>
    </source>
</evidence>
<dbReference type="Pfam" id="PF04082">
    <property type="entry name" value="Fungal_trans"/>
    <property type="match status" value="1"/>
</dbReference>
<keyword evidence="1" id="KW-0805">Transcription regulation</keyword>
<organism evidence="6 7">
    <name type="scientific">Aspergillus indologenus CBS 114.80</name>
    <dbReference type="NCBI Taxonomy" id="1450541"/>
    <lineage>
        <taxon>Eukaryota</taxon>
        <taxon>Fungi</taxon>
        <taxon>Dikarya</taxon>
        <taxon>Ascomycota</taxon>
        <taxon>Pezizomycotina</taxon>
        <taxon>Eurotiomycetes</taxon>
        <taxon>Eurotiomycetidae</taxon>
        <taxon>Eurotiales</taxon>
        <taxon>Aspergillaceae</taxon>
        <taxon>Aspergillus</taxon>
        <taxon>Aspergillus subgen. Circumdati</taxon>
    </lineage>
</organism>
<dbReference type="InterPro" id="IPR050797">
    <property type="entry name" value="Carb_Metab_Trans_Reg"/>
</dbReference>
<feature type="domain" description="Xylanolytic transcriptional activator regulatory" evidence="5">
    <location>
        <begin position="297"/>
        <end position="369"/>
    </location>
</feature>
<dbReference type="SMART" id="SM00906">
    <property type="entry name" value="Fungal_trans"/>
    <property type="match status" value="1"/>
</dbReference>
<dbReference type="GO" id="GO:0005634">
    <property type="term" value="C:nucleus"/>
    <property type="evidence" value="ECO:0007669"/>
    <property type="project" value="TreeGrafter"/>
</dbReference>
<dbReference type="PANTHER" id="PTHR31668:SF4">
    <property type="entry name" value="TRANSCRIPTIONAL ACTIVATOR PROTEIN DAL81"/>
    <property type="match status" value="1"/>
</dbReference>
<evidence type="ECO:0000256" key="4">
    <source>
        <dbReference type="SAM" id="MobiDB-lite"/>
    </source>
</evidence>
<evidence type="ECO:0000313" key="7">
    <source>
        <dbReference type="Proteomes" id="UP000248817"/>
    </source>
</evidence>
<reference evidence="6 7" key="1">
    <citation type="submission" date="2018-02" db="EMBL/GenBank/DDBJ databases">
        <title>The genomes of Aspergillus section Nigri reveals drivers in fungal speciation.</title>
        <authorList>
            <consortium name="DOE Joint Genome Institute"/>
            <person name="Vesth T.C."/>
            <person name="Nybo J."/>
            <person name="Theobald S."/>
            <person name="Brandl J."/>
            <person name="Frisvad J.C."/>
            <person name="Nielsen K.F."/>
            <person name="Lyhne E.K."/>
            <person name="Kogle M.E."/>
            <person name="Kuo A."/>
            <person name="Riley R."/>
            <person name="Clum A."/>
            <person name="Nolan M."/>
            <person name="Lipzen A."/>
            <person name="Salamov A."/>
            <person name="Henrissat B."/>
            <person name="Wiebenga A."/>
            <person name="De vries R.P."/>
            <person name="Grigoriev I.V."/>
            <person name="Mortensen U.H."/>
            <person name="Andersen M.R."/>
            <person name="Baker S.E."/>
        </authorList>
    </citation>
    <scope>NUCLEOTIDE SEQUENCE [LARGE SCALE GENOMIC DNA]</scope>
    <source>
        <strain evidence="6 7">CBS 114.80</strain>
    </source>
</reference>
<feature type="compositionally biased region" description="Polar residues" evidence="4">
    <location>
        <begin position="12"/>
        <end position="24"/>
    </location>
</feature>
<dbReference type="PANTHER" id="PTHR31668">
    <property type="entry name" value="GLUCOSE TRANSPORT TRANSCRIPTION REGULATOR RGT1-RELATED-RELATED"/>
    <property type="match status" value="1"/>
</dbReference>
<evidence type="ECO:0000313" key="6">
    <source>
        <dbReference type="EMBL" id="PYI35442.1"/>
    </source>
</evidence>
<keyword evidence="7" id="KW-1185">Reference proteome</keyword>
<dbReference type="GO" id="GO:0003677">
    <property type="term" value="F:DNA binding"/>
    <property type="evidence" value="ECO:0007669"/>
    <property type="project" value="InterPro"/>
</dbReference>
<gene>
    <name evidence="6" type="ORF">BP00DRAFT_479079</name>
</gene>
<keyword evidence="3" id="KW-0539">Nucleus</keyword>
<evidence type="ECO:0000259" key="5">
    <source>
        <dbReference type="SMART" id="SM00906"/>
    </source>
</evidence>
<accession>A0A2V5IJH5</accession>
<keyword evidence="2" id="KW-0804">Transcription</keyword>
<dbReference type="GO" id="GO:0001080">
    <property type="term" value="P:nitrogen catabolite activation of transcription from RNA polymerase II promoter"/>
    <property type="evidence" value="ECO:0007669"/>
    <property type="project" value="TreeGrafter"/>
</dbReference>
<dbReference type="CDD" id="cd12148">
    <property type="entry name" value="fungal_TF_MHR"/>
    <property type="match status" value="1"/>
</dbReference>
<evidence type="ECO:0000256" key="2">
    <source>
        <dbReference type="ARBA" id="ARBA00023163"/>
    </source>
</evidence>
<dbReference type="InterPro" id="IPR007219">
    <property type="entry name" value="XnlR_reg_dom"/>
</dbReference>
<dbReference type="GO" id="GO:0006351">
    <property type="term" value="P:DNA-templated transcription"/>
    <property type="evidence" value="ECO:0007669"/>
    <property type="project" value="InterPro"/>
</dbReference>
<name>A0A2V5IJH5_9EURO</name>
<dbReference type="GO" id="GO:0008270">
    <property type="term" value="F:zinc ion binding"/>
    <property type="evidence" value="ECO:0007669"/>
    <property type="project" value="InterPro"/>
</dbReference>